<dbReference type="GeneID" id="109402665"/>
<accession>A0ABM1ZTD9</accession>
<name>A0ABM1ZTD9_AEDAL</name>
<proteinExistence type="predicted"/>
<organism evidence="1 2">
    <name type="scientific">Aedes albopictus</name>
    <name type="common">Asian tiger mosquito</name>
    <name type="synonym">Stegomyia albopicta</name>
    <dbReference type="NCBI Taxonomy" id="7160"/>
    <lineage>
        <taxon>Eukaryota</taxon>
        <taxon>Metazoa</taxon>
        <taxon>Ecdysozoa</taxon>
        <taxon>Arthropoda</taxon>
        <taxon>Hexapoda</taxon>
        <taxon>Insecta</taxon>
        <taxon>Pterygota</taxon>
        <taxon>Neoptera</taxon>
        <taxon>Endopterygota</taxon>
        <taxon>Diptera</taxon>
        <taxon>Nematocera</taxon>
        <taxon>Culicoidea</taxon>
        <taxon>Culicidae</taxon>
        <taxon>Culicinae</taxon>
        <taxon>Aedini</taxon>
        <taxon>Aedes</taxon>
        <taxon>Stegomyia</taxon>
    </lineage>
</organism>
<dbReference type="PROSITE" id="PS50143">
    <property type="entry name" value="BIR_REPEAT_2"/>
    <property type="match status" value="1"/>
</dbReference>
<dbReference type="Proteomes" id="UP000069940">
    <property type="component" value="Unassembled WGS sequence"/>
</dbReference>
<dbReference type="RefSeq" id="XP_019530909.2">
    <property type="nucleotide sequence ID" value="XM_019675364.3"/>
</dbReference>
<evidence type="ECO:0000313" key="1">
    <source>
        <dbReference type="EnsemblMetazoa" id="AALFPA23_021487.P31777"/>
    </source>
</evidence>
<dbReference type="Gene3D" id="1.10.1170.10">
    <property type="entry name" value="Inhibitor Of Apoptosis Protein (2mihbC-IAP-1), Chain A"/>
    <property type="match status" value="1"/>
</dbReference>
<evidence type="ECO:0000313" key="2">
    <source>
        <dbReference type="Proteomes" id="UP000069940"/>
    </source>
</evidence>
<sequence length="153" mass="17369">MGNMMFMFPQDIKTARPFNSNGELPKRCASRYPEYEDFRMRLTSLNIIEQPQWNPVEIRLLALEGFFNPALDDYQPGISKLKCFCCGLVANTVGNTNQLYQIHARNDGPPDGDCGYLEYVMGSETCFDKGGGEGGWQSCMSCRLCSWEFQMES</sequence>
<keyword evidence="2" id="KW-1185">Reference proteome</keyword>
<protein>
    <recommendedName>
        <fullName evidence="3">Secreted protein</fullName>
    </recommendedName>
</protein>
<dbReference type="SUPFAM" id="SSF57924">
    <property type="entry name" value="Inhibitor of apoptosis (IAP) repeat"/>
    <property type="match status" value="1"/>
</dbReference>
<evidence type="ECO:0008006" key="3">
    <source>
        <dbReference type="Google" id="ProtNLM"/>
    </source>
</evidence>
<reference evidence="2" key="1">
    <citation type="journal article" date="2015" name="Proc. Natl. Acad. Sci. U.S.A.">
        <title>Genome sequence of the Asian Tiger mosquito, Aedes albopictus, reveals insights into its biology, genetics, and evolution.</title>
        <authorList>
            <person name="Chen X.G."/>
            <person name="Jiang X."/>
            <person name="Gu J."/>
            <person name="Xu M."/>
            <person name="Wu Y."/>
            <person name="Deng Y."/>
            <person name="Zhang C."/>
            <person name="Bonizzoni M."/>
            <person name="Dermauw W."/>
            <person name="Vontas J."/>
            <person name="Armbruster P."/>
            <person name="Huang X."/>
            <person name="Yang Y."/>
            <person name="Zhang H."/>
            <person name="He W."/>
            <person name="Peng H."/>
            <person name="Liu Y."/>
            <person name="Wu K."/>
            <person name="Chen J."/>
            <person name="Lirakis M."/>
            <person name="Topalis P."/>
            <person name="Van Leeuwen T."/>
            <person name="Hall A.B."/>
            <person name="Jiang X."/>
            <person name="Thorpe C."/>
            <person name="Mueller R.L."/>
            <person name="Sun C."/>
            <person name="Waterhouse R.M."/>
            <person name="Yan G."/>
            <person name="Tu Z.J."/>
            <person name="Fang X."/>
            <person name="James A.A."/>
        </authorList>
    </citation>
    <scope>NUCLEOTIDE SEQUENCE [LARGE SCALE GENOMIC DNA]</scope>
    <source>
        <strain evidence="2">Foshan</strain>
    </source>
</reference>
<dbReference type="EnsemblMetazoa" id="AALFPA23_021487.R31777">
    <property type="protein sequence ID" value="AALFPA23_021487.P31777"/>
    <property type="gene ID" value="AALFPA23_021487"/>
</dbReference>
<reference evidence="1" key="2">
    <citation type="submission" date="2025-05" db="UniProtKB">
        <authorList>
            <consortium name="EnsemblMetazoa"/>
        </authorList>
    </citation>
    <scope>IDENTIFICATION</scope>
    <source>
        <strain evidence="1">Foshan</strain>
    </source>
</reference>
<dbReference type="InterPro" id="IPR001370">
    <property type="entry name" value="BIR_rpt"/>
</dbReference>